<name>A0ABV7GHF0_9GAMM</name>
<feature type="chain" id="PRO_5047499487" evidence="1">
    <location>
        <begin position="23"/>
        <end position="961"/>
    </location>
</feature>
<dbReference type="Pfam" id="PF01663">
    <property type="entry name" value="Phosphodiest"/>
    <property type="match status" value="1"/>
</dbReference>
<keyword evidence="3" id="KW-1185">Reference proteome</keyword>
<feature type="signal peptide" evidence="1">
    <location>
        <begin position="1"/>
        <end position="22"/>
    </location>
</feature>
<dbReference type="InterPro" id="IPR002591">
    <property type="entry name" value="Phosphodiest/P_Trfase"/>
</dbReference>
<dbReference type="SUPFAM" id="SSF53649">
    <property type="entry name" value="Alkaline phosphatase-like"/>
    <property type="match status" value="1"/>
</dbReference>
<evidence type="ECO:0000256" key="1">
    <source>
        <dbReference type="SAM" id="SignalP"/>
    </source>
</evidence>
<protein>
    <submittedName>
        <fullName evidence="2">Alkaline phosphatase family protein</fullName>
    </submittedName>
</protein>
<dbReference type="InterPro" id="IPR017850">
    <property type="entry name" value="Alkaline_phosphatase_core_sf"/>
</dbReference>
<dbReference type="EMBL" id="JBHRTD010000023">
    <property type="protein sequence ID" value="MFC3140989.1"/>
    <property type="molecule type" value="Genomic_DNA"/>
</dbReference>
<gene>
    <name evidence="2" type="ORF">ACFOE0_22815</name>
</gene>
<evidence type="ECO:0000313" key="3">
    <source>
        <dbReference type="Proteomes" id="UP001595621"/>
    </source>
</evidence>
<accession>A0ABV7GHF0</accession>
<sequence length="961" mass="108187">MNIKKLTLAVLTASLPLSVAIAESTEELGNKPLIGTVYNSSKILYSGIFNSMEFGLDASRDLSLFTAGSVTLDTLILTLPLEAKVKTRVMAQLTNPRYSIQLGHLLYSFYDKYTGEVVNQDIFRQHLLTIYSEEELKPWQHTLFTLEEASESSESAQESAVTMNRTFIAALVTLYDALFGKDKLLYGDEIPDQYQYLTDSEQDRQTVARVQSILIATLSNYSDSLPEGDIKAAVQAIIEDGKPENQNKPNNKAQAITISLVDFVRLTVIKGYRQFLLEQAKANSLNDWMQDLFDEDPNKLISYLLHQNHRPLAVQITVDGLQQGLMRALVSPEPSRFLQQVMADEDNAQSMTPKGMEVTAPEHIPDNSFAAQLAKQPLTDPRYLPYFKSIYQNYRAGIVEFGVSTTPTISVRNLPIIKTGAEVAGPGGTGIPNFHFVDRYQDRAYYFFGNDALQLDRIFADNGARTQFERLVPMVTLNCNAQYDWYAESSFEPLINLGVGEAIRDFGEQRCLKELERRGEQEVNLQQARLDLIDMIADHSEISWWTPATRISKSLRIEQLIREYADKSQQGLPDFVLAYNPWPDHFAHFTGPFANEILAPTGELNRLDYWLGQMERVYRDAGVYDRVLWGMAGDHGLTPIHHIVNPEQQVFDGISSDHNVPLNIRKISSDEGEGPKITHTFNYPSNRGIDLIVASTAGGNYMIDLFNSAQGWQTQPVLTEINQWRPLNSAEDAAPIELLSEITDRLGDSLDYLAVRESACDLQTCTLRLQARHNGKLLDERITRINNKSLYQSLNGNPPKLLQLYELNPYADELSESEQAQRQKLLDACMTKAVTNKPETWCDATQWRQLTRFSPRPDSVNQLAHLYDEDRAGTINLFPAQGIGFNTKVPGRHAGEHFHEKDAFIGFWGTPVTTRQPIATAVNGSLAPTIYQYLTNYPVVAGEDGWGFPSLWPQLQSDNSK</sequence>
<organism evidence="2 3">
    <name type="scientific">Shewanella submarina</name>
    <dbReference type="NCBI Taxonomy" id="2016376"/>
    <lineage>
        <taxon>Bacteria</taxon>
        <taxon>Pseudomonadati</taxon>
        <taxon>Pseudomonadota</taxon>
        <taxon>Gammaproteobacteria</taxon>
        <taxon>Alteromonadales</taxon>
        <taxon>Shewanellaceae</taxon>
        <taxon>Shewanella</taxon>
    </lineage>
</organism>
<dbReference type="RefSeq" id="WP_248937574.1">
    <property type="nucleotide sequence ID" value="NZ_JAKILF010000011.1"/>
</dbReference>
<evidence type="ECO:0000313" key="2">
    <source>
        <dbReference type="EMBL" id="MFC3140989.1"/>
    </source>
</evidence>
<dbReference type="Gene3D" id="3.40.720.10">
    <property type="entry name" value="Alkaline Phosphatase, subunit A"/>
    <property type="match status" value="1"/>
</dbReference>
<dbReference type="Proteomes" id="UP001595621">
    <property type="component" value="Unassembled WGS sequence"/>
</dbReference>
<keyword evidence="1" id="KW-0732">Signal</keyword>
<proteinExistence type="predicted"/>
<comment type="caution">
    <text evidence="2">The sequence shown here is derived from an EMBL/GenBank/DDBJ whole genome shotgun (WGS) entry which is preliminary data.</text>
</comment>
<reference evidence="3" key="1">
    <citation type="journal article" date="2019" name="Int. J. Syst. Evol. Microbiol.">
        <title>The Global Catalogue of Microorganisms (GCM) 10K type strain sequencing project: providing services to taxonomists for standard genome sequencing and annotation.</title>
        <authorList>
            <consortium name="The Broad Institute Genomics Platform"/>
            <consortium name="The Broad Institute Genome Sequencing Center for Infectious Disease"/>
            <person name="Wu L."/>
            <person name="Ma J."/>
        </authorList>
    </citation>
    <scope>NUCLEOTIDE SEQUENCE [LARGE SCALE GENOMIC DNA]</scope>
    <source>
        <strain evidence="3">KCTC 52277</strain>
    </source>
</reference>